<sequence>MNIISEKQSFQSASAEVLVVGVSKHQEQVAGWSDFVGFFGNPITEWIKEGDIASELKRLTKIPTFAPSAKIKRILFVGLGDRKKLNPEDLREAFGLVGKELHKLKTTSVTLWVDSFVTPEMEPTEVAIIAAEGAGLGYYSVKGYKTTSNAIDVKVEEVSFITATDIEEIIAGIEVGQVYANAVNEARTLVNLPGNMLTSTKLADYAEKLAEQYDFDIEILNKAQLEELGMGAILAVNKGSVEEPRVISIKYQATDKWEDVIGLVGKGVTFDTGGYSIKTKTGLVGMKGDMGGAAAVLGAMQIIGKLRPNKNVIAVIGSTDNMISGEAFKPDDVITTYSGKTVEILNTDAEGRLVLADAVTYAKQQGANYLIDVATLTGGVITALGYDKTGALTNNESFFESFLEASAEAGEFVWRLPLTENDKKRIRKSDVADLNNAPGSDGHMIFGGGFVGEFVDNTPWIHLDIAGTSDTNSAHDLGPKGGTGVMVRTLATFIERLAEEGEEEN</sequence>
<comment type="cofactor">
    <cofactor evidence="8">
        <name>Mn(2+)</name>
        <dbReference type="ChEBI" id="CHEBI:29035"/>
    </cofactor>
    <text evidence="8">Binds 2 manganese ions per subunit.</text>
</comment>
<comment type="function">
    <text evidence="7 8">Presumably involved in the processing and regular turnover of intracellular proteins. Catalyzes the removal of unsubstituted N-terminal amino acids from various peptides.</text>
</comment>
<dbReference type="InterPro" id="IPR008283">
    <property type="entry name" value="Peptidase_M17_N"/>
</dbReference>
<evidence type="ECO:0000256" key="5">
    <source>
        <dbReference type="ARBA" id="ARBA00022670"/>
    </source>
</evidence>
<evidence type="ECO:0000256" key="4">
    <source>
        <dbReference type="ARBA" id="ARBA00022438"/>
    </source>
</evidence>
<evidence type="ECO:0000313" key="11">
    <source>
        <dbReference type="Proteomes" id="UP000618943"/>
    </source>
</evidence>
<comment type="similarity">
    <text evidence="3 8">Belongs to the peptidase M17 family.</text>
</comment>
<dbReference type="PROSITE" id="PS00631">
    <property type="entry name" value="CYTOSOL_AP"/>
    <property type="match status" value="1"/>
</dbReference>
<evidence type="ECO:0000256" key="7">
    <source>
        <dbReference type="ARBA" id="ARBA00049972"/>
    </source>
</evidence>
<evidence type="ECO:0000313" key="10">
    <source>
        <dbReference type="EMBL" id="MBK3496180.1"/>
    </source>
</evidence>
<dbReference type="InterPro" id="IPR043472">
    <property type="entry name" value="Macro_dom-like"/>
</dbReference>
<dbReference type="NCBIfam" id="NF002073">
    <property type="entry name" value="PRK00913.1-2"/>
    <property type="match status" value="1"/>
</dbReference>
<feature type="binding site" evidence="8">
    <location>
        <position position="266"/>
    </location>
    <ligand>
        <name>Mn(2+)</name>
        <dbReference type="ChEBI" id="CHEBI:29035"/>
        <label>2</label>
    </ligand>
</feature>
<feature type="active site" evidence="8">
    <location>
        <position position="352"/>
    </location>
</feature>
<dbReference type="Proteomes" id="UP000618943">
    <property type="component" value="Unassembled WGS sequence"/>
</dbReference>
<dbReference type="InterPro" id="IPR023042">
    <property type="entry name" value="Peptidase_M17_leu_NH2_pept"/>
</dbReference>
<feature type="binding site" evidence="8">
    <location>
        <position position="350"/>
    </location>
    <ligand>
        <name>Mn(2+)</name>
        <dbReference type="ChEBI" id="CHEBI:29035"/>
        <label>2</label>
    </ligand>
</feature>
<dbReference type="Gene3D" id="3.40.630.10">
    <property type="entry name" value="Zn peptidases"/>
    <property type="match status" value="1"/>
</dbReference>
<dbReference type="Gene3D" id="3.40.220.10">
    <property type="entry name" value="Leucine Aminopeptidase, subunit E, domain 1"/>
    <property type="match status" value="1"/>
</dbReference>
<evidence type="ECO:0000256" key="8">
    <source>
        <dbReference type="HAMAP-Rule" id="MF_00181"/>
    </source>
</evidence>
<feature type="binding site" evidence="8">
    <location>
        <position position="289"/>
    </location>
    <ligand>
        <name>Mn(2+)</name>
        <dbReference type="ChEBI" id="CHEBI:29035"/>
        <label>2</label>
    </ligand>
</feature>
<dbReference type="EMBL" id="JAEOAH010000024">
    <property type="protein sequence ID" value="MBK3496180.1"/>
    <property type="molecule type" value="Genomic_DNA"/>
</dbReference>
<organism evidence="10 11">
    <name type="scientific">Viridibacillus soli</name>
    <dbReference type="NCBI Taxonomy" id="2798301"/>
    <lineage>
        <taxon>Bacteria</taxon>
        <taxon>Bacillati</taxon>
        <taxon>Bacillota</taxon>
        <taxon>Bacilli</taxon>
        <taxon>Bacillales</taxon>
        <taxon>Caryophanaceae</taxon>
        <taxon>Viridibacillus</taxon>
    </lineage>
</organism>
<dbReference type="PANTHER" id="PTHR11963">
    <property type="entry name" value="LEUCINE AMINOPEPTIDASE-RELATED"/>
    <property type="match status" value="1"/>
</dbReference>
<dbReference type="CDD" id="cd00433">
    <property type="entry name" value="Peptidase_M17"/>
    <property type="match status" value="1"/>
</dbReference>
<keyword evidence="8" id="KW-0963">Cytoplasm</keyword>
<comment type="subcellular location">
    <subcellularLocation>
        <location evidence="8">Cytoplasm</location>
    </subcellularLocation>
</comment>
<dbReference type="PANTHER" id="PTHR11963:SF23">
    <property type="entry name" value="CYTOSOL AMINOPEPTIDASE"/>
    <property type="match status" value="1"/>
</dbReference>
<keyword evidence="4 8" id="KW-0031">Aminopeptidase</keyword>
<keyword evidence="8" id="KW-0479">Metal-binding</keyword>
<dbReference type="RefSeq" id="WP_200749693.1">
    <property type="nucleotide sequence ID" value="NZ_JAEOAH010000024.1"/>
</dbReference>
<gene>
    <name evidence="8" type="primary">pepA</name>
    <name evidence="10" type="ORF">JFL43_15185</name>
</gene>
<comment type="catalytic activity">
    <reaction evidence="2 8">
        <text>Release of an N-terminal amino acid, preferentially leucine, but not glutamic or aspartic acids.</text>
        <dbReference type="EC" id="3.4.11.10"/>
    </reaction>
</comment>
<reference evidence="10 11" key="1">
    <citation type="submission" date="2020-12" db="EMBL/GenBank/DDBJ databases">
        <title>YIM B01967 draft genome.</title>
        <authorList>
            <person name="Yan X."/>
        </authorList>
    </citation>
    <scope>NUCLEOTIDE SEQUENCE [LARGE SCALE GENOMIC DNA]</scope>
    <source>
        <strain evidence="10 11">YIM B01967</strain>
    </source>
</reference>
<dbReference type="Pfam" id="PF00883">
    <property type="entry name" value="Peptidase_M17"/>
    <property type="match status" value="1"/>
</dbReference>
<feature type="binding site" evidence="8">
    <location>
        <position position="271"/>
    </location>
    <ligand>
        <name>Mn(2+)</name>
        <dbReference type="ChEBI" id="CHEBI:29035"/>
        <label>2</label>
    </ligand>
</feature>
<dbReference type="SUPFAM" id="SSF52949">
    <property type="entry name" value="Macro domain-like"/>
    <property type="match status" value="1"/>
</dbReference>
<comment type="catalytic activity">
    <reaction evidence="1 8">
        <text>Release of an N-terminal amino acid, Xaa-|-Yaa-, in which Xaa is preferably Leu, but may be other amino acids including Pro although not Arg or Lys, and Yaa may be Pro. Amino acid amides and methyl esters are also readily hydrolyzed, but rates on arylamides are exceedingly low.</text>
        <dbReference type="EC" id="3.4.11.1"/>
    </reaction>
</comment>
<dbReference type="InterPro" id="IPR000819">
    <property type="entry name" value="Peptidase_M17_C"/>
</dbReference>
<evidence type="ECO:0000256" key="6">
    <source>
        <dbReference type="ARBA" id="ARBA00022801"/>
    </source>
</evidence>
<dbReference type="Pfam" id="PF02789">
    <property type="entry name" value="Peptidase_M17_N"/>
    <property type="match status" value="1"/>
</dbReference>
<dbReference type="InterPro" id="IPR011356">
    <property type="entry name" value="Leucine_aapep/pepB"/>
</dbReference>
<feature type="domain" description="Cytosol aminopeptidase" evidence="9">
    <location>
        <begin position="346"/>
        <end position="353"/>
    </location>
</feature>
<feature type="binding site" evidence="8">
    <location>
        <position position="271"/>
    </location>
    <ligand>
        <name>Mn(2+)</name>
        <dbReference type="ChEBI" id="CHEBI:29035"/>
        <label>1</label>
    </ligand>
</feature>
<evidence type="ECO:0000256" key="3">
    <source>
        <dbReference type="ARBA" id="ARBA00009528"/>
    </source>
</evidence>
<accession>A0ABS1H9V0</accession>
<feature type="active site" evidence="8">
    <location>
        <position position="278"/>
    </location>
</feature>
<proteinExistence type="inferred from homology"/>
<keyword evidence="6 8" id="KW-0378">Hydrolase</keyword>
<evidence type="ECO:0000256" key="2">
    <source>
        <dbReference type="ARBA" id="ARBA00000967"/>
    </source>
</evidence>
<keyword evidence="8" id="KW-0464">Manganese</keyword>
<comment type="caution">
    <text evidence="10">The sequence shown here is derived from an EMBL/GenBank/DDBJ whole genome shotgun (WGS) entry which is preliminary data.</text>
</comment>
<keyword evidence="11" id="KW-1185">Reference proteome</keyword>
<evidence type="ECO:0000256" key="1">
    <source>
        <dbReference type="ARBA" id="ARBA00000135"/>
    </source>
</evidence>
<dbReference type="PRINTS" id="PR00481">
    <property type="entry name" value="LAMNOPPTDASE"/>
</dbReference>
<dbReference type="NCBIfam" id="NF002083">
    <property type="entry name" value="PRK00913.3-5"/>
    <property type="match status" value="1"/>
</dbReference>
<dbReference type="HAMAP" id="MF_00181">
    <property type="entry name" value="Cytosol_peptidase_M17"/>
    <property type="match status" value="1"/>
</dbReference>
<feature type="binding site" evidence="8">
    <location>
        <position position="350"/>
    </location>
    <ligand>
        <name>Mn(2+)</name>
        <dbReference type="ChEBI" id="CHEBI:29035"/>
        <label>1</label>
    </ligand>
</feature>
<name>A0ABS1H9V0_9BACL</name>
<evidence type="ECO:0000259" key="9">
    <source>
        <dbReference type="PROSITE" id="PS00631"/>
    </source>
</evidence>
<dbReference type="EC" id="3.4.11.10" evidence="8"/>
<dbReference type="EC" id="3.4.11.1" evidence="8"/>
<dbReference type="SUPFAM" id="SSF53187">
    <property type="entry name" value="Zn-dependent exopeptidases"/>
    <property type="match status" value="1"/>
</dbReference>
<dbReference type="GO" id="GO:0004177">
    <property type="term" value="F:aminopeptidase activity"/>
    <property type="evidence" value="ECO:0007669"/>
    <property type="project" value="UniProtKB-KW"/>
</dbReference>
<protein>
    <recommendedName>
        <fullName evidence="8">Probable cytosol aminopeptidase</fullName>
        <ecNumber evidence="8">3.4.11.1</ecNumber>
    </recommendedName>
    <alternativeName>
        <fullName evidence="8">Leucine aminopeptidase</fullName>
        <shortName evidence="8">LAP</shortName>
        <ecNumber evidence="8">3.4.11.10</ecNumber>
    </alternativeName>
    <alternativeName>
        <fullName evidence="8">Leucyl aminopeptidase</fullName>
    </alternativeName>
</protein>
<keyword evidence="5 8" id="KW-0645">Protease</keyword>
<feature type="binding site" evidence="8">
    <location>
        <position position="348"/>
    </location>
    <ligand>
        <name>Mn(2+)</name>
        <dbReference type="ChEBI" id="CHEBI:29035"/>
        <label>1</label>
    </ligand>
</feature>